<dbReference type="RefSeq" id="WP_150652728.1">
    <property type="nucleotide sequence ID" value="NZ_CABVHJ010000028.1"/>
</dbReference>
<reference evidence="1 2" key="1">
    <citation type="submission" date="2019-09" db="EMBL/GenBank/DDBJ databases">
        <authorList>
            <person name="Chandra G."/>
            <person name="Truman W A."/>
        </authorList>
    </citation>
    <scope>NUCLEOTIDE SEQUENCE [LARGE SCALE GENOMIC DNA]</scope>
    <source>
        <strain evidence="1">PS655</strain>
    </source>
</reference>
<sequence>MNRHSDAFIQLDRTFSKILLASDATDDTDLGGLHGGQGELSWLDLLGHNRVVLLSEAGSGKTAEIRNVALELRSQGKSAFFLRIENVTADVEDAFEVGTHEEFEAWIDSGSEGWLLMDSVDEARLNDPKDFERAVKKLARLTRNIASHMHVLITGRSTAWRARTDLALCETAFAFEPAARQTFVTTDDGSGNVVQTVPSQSQPDTAFLLVTLDDIHGEQVDRFLTATGVQDIKAFRAAVDRKEAWSLTTRPLDFLELVDFWLEHNRIGSRLELMQSSINRRFEERDQDRAEQKPIAPDRLREGVRLIAAATTLGQTSAIRVPDGDANKSGIPIRDVLKDWNDTESAALLSRPIFEPGIYGTVRFHHRTVREYLTAEWLHTLILGAASRVKIENLFFRTQYGLEVINPSMRPVLPWLALLDERICARLEEVAPEVFFEGGDPGQLPLSTRRRVLRKACEHLAQPAHSWTMTDYSAVQRFAHHDLTEDIKELLAQYGTYDDIAWFLLRMVWQGEVIGALEETKRFALNSPHKHTRIAAIRAVIDLGTPQDLADIRIGLLTGDSKVNRDWLAELVDGLPLDNQWLPWLVEALERSADKERFSGRDDLATKLSSLAAESPLESLPNFIRGISALLNKPPTETQGFSTISQRYSWLVEIAGVGVLRLLQARDPSALDESVLAILSILAQMHSHEERAARELGEALREIVTTWPQLDYQLFWYDVALARKGQVHREPVVNVWQLLGFQPFWSLNRENFDVACDQIVSLTENDDRLMALSMAFNIYSQHGTPPSWKVKLQQVTETHVDLREKLELLLHPPERPVEEWETQQARWKQEAAKRKAEEEGNRQAWREGLAANVGLINSSNPGVMNRNQAYLMERMRENSSSLNTRSTGHWQSLIAEFGTSVAQAFRDGAVRFWREYRPKLLSEGAAPNSTPYQVIFGLIGLAIEAEEQLSTFSQMSTEDAKLAIRYALRELNGFPDWLGELARIHPLQIQEIVLREIEYELDAEYSDSYNNEAIRKVRSSGDWMWEVLAVPLLARLGHPIKTLEALQRVLGIVQNSSVDDETLADLASKRAVEEVDLEMAPSWYAVWIGTNPGIAILALAARIDSLPSDAEKAKFAMLCLTAIVGSHTNSRCRQNYKTVEHAKTLYLLTHTHVRIEDDIDRTGGGVYSPGLRDDAQDARDGLLAFIRETPGKEAFLALEEIAHAHPAERLRPWSAYYAQQKATADSQTPPWEPAKVIEFHNSLESTPSTHRELWNLAIDRLLDLKHDLEDGDSSYAELLLLTNQETSVRKFIGNWLRDRAAGRYVIPQEEQLADDKRPDYRFENSQVYAPVPVELKLSQNWSGPAHFERLENQLCRDYLRDVSSSCGIFLIVDHGGQATWETPNEGPVRFEGLVTALQEHWLTIAWRFPSVEDIQVIGIDLTKRGGRAALKAIEANRAQVEATRGGSGMKP</sequence>
<name>A0A5E6XUG8_PSEFL</name>
<accession>A0A5E6XUG8</accession>
<protein>
    <submittedName>
        <fullName evidence="1">Uncharacterized protein</fullName>
    </submittedName>
</protein>
<dbReference type="Gene3D" id="3.40.50.300">
    <property type="entry name" value="P-loop containing nucleotide triphosphate hydrolases"/>
    <property type="match status" value="1"/>
</dbReference>
<evidence type="ECO:0000313" key="2">
    <source>
        <dbReference type="Proteomes" id="UP000327167"/>
    </source>
</evidence>
<gene>
    <name evidence="1" type="ORF">PS655_05659</name>
</gene>
<dbReference type="Proteomes" id="UP000327167">
    <property type="component" value="Unassembled WGS sequence"/>
</dbReference>
<proteinExistence type="predicted"/>
<dbReference type="SUPFAM" id="SSF52540">
    <property type="entry name" value="P-loop containing nucleoside triphosphate hydrolases"/>
    <property type="match status" value="1"/>
</dbReference>
<evidence type="ECO:0000313" key="1">
    <source>
        <dbReference type="EMBL" id="VVN44099.1"/>
    </source>
</evidence>
<dbReference type="EMBL" id="CABVHJ010000028">
    <property type="protein sequence ID" value="VVN44099.1"/>
    <property type="molecule type" value="Genomic_DNA"/>
</dbReference>
<organism evidence="1 2">
    <name type="scientific">Pseudomonas fluorescens</name>
    <dbReference type="NCBI Taxonomy" id="294"/>
    <lineage>
        <taxon>Bacteria</taxon>
        <taxon>Pseudomonadati</taxon>
        <taxon>Pseudomonadota</taxon>
        <taxon>Gammaproteobacteria</taxon>
        <taxon>Pseudomonadales</taxon>
        <taxon>Pseudomonadaceae</taxon>
        <taxon>Pseudomonas</taxon>
    </lineage>
</organism>
<dbReference type="InterPro" id="IPR027417">
    <property type="entry name" value="P-loop_NTPase"/>
</dbReference>